<evidence type="ECO:0000313" key="2">
    <source>
        <dbReference type="Proteomes" id="UP000075840"/>
    </source>
</evidence>
<evidence type="ECO:0000313" key="1">
    <source>
        <dbReference type="EnsemblMetazoa" id="AARA014127-PA"/>
    </source>
</evidence>
<sequence>VLAALFSTLSLSLSQLSKALFPSAYNHELRGSILIACDFARVLLRHFQTLSKDDSRWKLGRKLDRWMHFKHSMEA</sequence>
<protein>
    <submittedName>
        <fullName evidence="1">Uncharacterized protein</fullName>
    </submittedName>
</protein>
<name>A0A182IF57_ANOAR</name>
<dbReference type="EMBL" id="APCN01002110">
    <property type="status" value="NOT_ANNOTATED_CDS"/>
    <property type="molecule type" value="Genomic_DNA"/>
</dbReference>
<dbReference type="VEuPathDB" id="VectorBase:AARA014127"/>
<proteinExistence type="predicted"/>
<dbReference type="Proteomes" id="UP000075840">
    <property type="component" value="Unassembled WGS sequence"/>
</dbReference>
<dbReference type="EnsemblMetazoa" id="AARA014127-RA">
    <property type="protein sequence ID" value="AARA014127-PA"/>
    <property type="gene ID" value="AARA014127"/>
</dbReference>
<organism evidence="1 2">
    <name type="scientific">Anopheles arabiensis</name>
    <name type="common">Mosquito</name>
    <dbReference type="NCBI Taxonomy" id="7173"/>
    <lineage>
        <taxon>Eukaryota</taxon>
        <taxon>Metazoa</taxon>
        <taxon>Ecdysozoa</taxon>
        <taxon>Arthropoda</taxon>
        <taxon>Hexapoda</taxon>
        <taxon>Insecta</taxon>
        <taxon>Pterygota</taxon>
        <taxon>Neoptera</taxon>
        <taxon>Endopterygota</taxon>
        <taxon>Diptera</taxon>
        <taxon>Nematocera</taxon>
        <taxon>Culicoidea</taxon>
        <taxon>Culicidae</taxon>
        <taxon>Anophelinae</taxon>
        <taxon>Anopheles</taxon>
    </lineage>
</organism>
<reference evidence="1" key="1">
    <citation type="submission" date="2022-08" db="UniProtKB">
        <authorList>
            <consortium name="EnsemblMetazoa"/>
        </authorList>
    </citation>
    <scope>IDENTIFICATION</scope>
    <source>
        <strain evidence="1">Dongola</strain>
    </source>
</reference>
<keyword evidence="2" id="KW-1185">Reference proteome</keyword>
<dbReference type="AlphaFoldDB" id="A0A182IF57"/>
<accession>A0A182IF57</accession>